<dbReference type="RefSeq" id="WP_190150724.1">
    <property type="nucleotide sequence ID" value="NZ_BMTL01000016.1"/>
</dbReference>
<name>A0A918FXS2_9ACTN</name>
<reference evidence="1" key="1">
    <citation type="journal article" date="2014" name="Int. J. Syst. Evol. Microbiol.">
        <title>Complete genome sequence of Corynebacterium casei LMG S-19264T (=DSM 44701T), isolated from a smear-ripened cheese.</title>
        <authorList>
            <consortium name="US DOE Joint Genome Institute (JGI-PGF)"/>
            <person name="Walter F."/>
            <person name="Albersmeier A."/>
            <person name="Kalinowski J."/>
            <person name="Ruckert C."/>
        </authorList>
    </citation>
    <scope>NUCLEOTIDE SEQUENCE</scope>
    <source>
        <strain evidence="1">JCM 4386</strain>
    </source>
</reference>
<reference evidence="1" key="2">
    <citation type="submission" date="2020-09" db="EMBL/GenBank/DDBJ databases">
        <authorList>
            <person name="Sun Q."/>
            <person name="Ohkuma M."/>
        </authorList>
    </citation>
    <scope>NUCLEOTIDE SEQUENCE</scope>
    <source>
        <strain evidence="1">JCM 4386</strain>
    </source>
</reference>
<organism evidence="1 2">
    <name type="scientific">Streptomyces humidus</name>
    <dbReference type="NCBI Taxonomy" id="52259"/>
    <lineage>
        <taxon>Bacteria</taxon>
        <taxon>Bacillati</taxon>
        <taxon>Actinomycetota</taxon>
        <taxon>Actinomycetes</taxon>
        <taxon>Kitasatosporales</taxon>
        <taxon>Streptomycetaceae</taxon>
        <taxon>Streptomyces</taxon>
    </lineage>
</organism>
<proteinExistence type="predicted"/>
<dbReference type="AlphaFoldDB" id="A0A918FXS2"/>
<keyword evidence="2" id="KW-1185">Reference proteome</keyword>
<accession>A0A918FXS2</accession>
<gene>
    <name evidence="1" type="ORF">GCM10010269_41040</name>
</gene>
<sequence length="155" mass="16893">MSDNVLSVIPTDPRWQPDEAAADRAAALLTRLVPEDDTGLETEIEVDWYDAVMAVDCGEYLERIGCPRCGATVSDVWYGDLLDAHGDDGFVTLDVEVPCCGAATALDALEYDRPCGFAQFEIAVWNPDREPLDEGELADLGKALGHPVRQILARI</sequence>
<comment type="caution">
    <text evidence="1">The sequence shown here is derived from an EMBL/GenBank/DDBJ whole genome shotgun (WGS) entry which is preliminary data.</text>
</comment>
<protein>
    <submittedName>
        <fullName evidence="1">Uncharacterized protein</fullName>
    </submittedName>
</protein>
<evidence type="ECO:0000313" key="1">
    <source>
        <dbReference type="EMBL" id="GGR97946.1"/>
    </source>
</evidence>
<dbReference type="Proteomes" id="UP000606194">
    <property type="component" value="Unassembled WGS sequence"/>
</dbReference>
<evidence type="ECO:0000313" key="2">
    <source>
        <dbReference type="Proteomes" id="UP000606194"/>
    </source>
</evidence>
<dbReference type="EMBL" id="BMTL01000016">
    <property type="protein sequence ID" value="GGR97946.1"/>
    <property type="molecule type" value="Genomic_DNA"/>
</dbReference>